<dbReference type="Pfam" id="PF02645">
    <property type="entry name" value="DegV"/>
    <property type="match status" value="1"/>
</dbReference>
<dbReference type="GO" id="GO:0008289">
    <property type="term" value="F:lipid binding"/>
    <property type="evidence" value="ECO:0007669"/>
    <property type="project" value="UniProtKB-KW"/>
</dbReference>
<dbReference type="PROSITE" id="PS51482">
    <property type="entry name" value="DEGV"/>
    <property type="match status" value="1"/>
</dbReference>
<dbReference type="SUPFAM" id="SSF82549">
    <property type="entry name" value="DAK1/DegV-like"/>
    <property type="match status" value="1"/>
</dbReference>
<dbReference type="Gene3D" id="3.30.1180.10">
    <property type="match status" value="1"/>
</dbReference>
<dbReference type="EMBL" id="CP158367">
    <property type="protein sequence ID" value="XBX76162.1"/>
    <property type="molecule type" value="Genomic_DNA"/>
</dbReference>
<evidence type="ECO:0000313" key="2">
    <source>
        <dbReference type="EMBL" id="XBX76162.1"/>
    </source>
</evidence>
<evidence type="ECO:0000256" key="1">
    <source>
        <dbReference type="ARBA" id="ARBA00023121"/>
    </source>
</evidence>
<accession>A0AAU7VQD4</accession>
<dbReference type="RefSeq" id="WP_350344896.1">
    <property type="nucleotide sequence ID" value="NZ_CP158367.1"/>
</dbReference>
<proteinExistence type="predicted"/>
<dbReference type="InterPro" id="IPR003797">
    <property type="entry name" value="DegV"/>
</dbReference>
<keyword evidence="1" id="KW-0446">Lipid-binding</keyword>
<reference evidence="2" key="1">
    <citation type="journal article" date="2013" name="Extremophiles">
        <title>Proteinivorax tanatarense gen. nov., sp. nov., an anaerobic, haloalkaliphilic, proteolytic bacterium isolated from a decaying algal bloom, and proposal of Proteinivoraceae fam. nov.</title>
        <authorList>
            <person name="Kevbrin V."/>
            <person name="Boltyanskaya Y."/>
            <person name="Zhilina T."/>
            <person name="Kolganova T."/>
            <person name="Lavrentjeva E."/>
            <person name="Kuznetsov B."/>
        </authorList>
    </citation>
    <scope>NUCLEOTIDE SEQUENCE</scope>
    <source>
        <strain evidence="2">Z-910T</strain>
    </source>
</reference>
<dbReference type="NCBIfam" id="TIGR00762">
    <property type="entry name" value="DegV"/>
    <property type="match status" value="1"/>
</dbReference>
<dbReference type="InterPro" id="IPR050270">
    <property type="entry name" value="DegV_domain_contain"/>
</dbReference>
<reference evidence="2" key="2">
    <citation type="submission" date="2024-06" db="EMBL/GenBank/DDBJ databases">
        <authorList>
            <person name="Petrova K.O."/>
            <person name="Toshchakov S.V."/>
            <person name="Boltjanskaja Y.V."/>
            <person name="Kevbrin V."/>
        </authorList>
    </citation>
    <scope>NUCLEOTIDE SEQUENCE</scope>
    <source>
        <strain evidence="2">Z-910T</strain>
    </source>
</reference>
<gene>
    <name evidence="2" type="ORF">PRVXT_001340</name>
</gene>
<dbReference type="Gene3D" id="3.40.50.10170">
    <property type="match status" value="1"/>
</dbReference>
<dbReference type="PANTHER" id="PTHR33434">
    <property type="entry name" value="DEGV DOMAIN-CONTAINING PROTEIN DR_1986-RELATED"/>
    <property type="match status" value="1"/>
</dbReference>
<dbReference type="AlphaFoldDB" id="A0AAU7VQD4"/>
<organism evidence="2">
    <name type="scientific">Proteinivorax tanatarense</name>
    <dbReference type="NCBI Taxonomy" id="1260629"/>
    <lineage>
        <taxon>Bacteria</taxon>
        <taxon>Bacillati</taxon>
        <taxon>Bacillota</taxon>
        <taxon>Clostridia</taxon>
        <taxon>Eubacteriales</taxon>
        <taxon>Proteinivoracaceae</taxon>
        <taxon>Proteinivorax</taxon>
    </lineage>
</organism>
<sequence length="280" mass="30843">MTSTVVVTDSSADLPDGVLKELDIIVIPLKIKINSNVYKDNIGISADEIFKNVKEDTPKITVNEPDVNEIQDIYINLLSKYQNIISIHSDTVFCGVANKVKGAKESFANNKVSVVETNLFSMALGCLAMEVGKVAKSCNKKTKLVSLANNLKNNMLTYFLVEGSDTLNSKLYKELEEHNEDVVNTNYIIIIKNGKIEVVDCYKNRPKALAGLAKLAQERFLGSTKYKVAISYGECLGDALQLRESLEKEKEYNELILSQMGATNGAHLGPKAVVLTTYPV</sequence>
<protein>
    <submittedName>
        <fullName evidence="2">DegV family protein</fullName>
    </submittedName>
</protein>
<dbReference type="InterPro" id="IPR043168">
    <property type="entry name" value="DegV_C"/>
</dbReference>
<dbReference type="PANTHER" id="PTHR33434:SF2">
    <property type="entry name" value="FATTY ACID-BINDING PROTEIN TM_1468"/>
    <property type="match status" value="1"/>
</dbReference>
<name>A0AAU7VQD4_9FIRM</name>